<name>A0A2K9HYM4_LACPE</name>
<dbReference type="AlphaFoldDB" id="A0A2K9HYM4"/>
<evidence type="ECO:0000313" key="2">
    <source>
        <dbReference type="EMBL" id="MDT7037922.1"/>
    </source>
</evidence>
<feature type="transmembrane region" description="Helical" evidence="1">
    <location>
        <begin position="195"/>
        <end position="216"/>
    </location>
</feature>
<reference evidence="2" key="1">
    <citation type="submission" date="2023-08" db="EMBL/GenBank/DDBJ databases">
        <authorList>
            <person name="Page C.A."/>
            <person name="Perez-Diaz I.M."/>
        </authorList>
    </citation>
    <scope>NUCLEOTIDE SEQUENCE</scope>
    <source>
        <strain evidence="2">1.8.9</strain>
    </source>
</reference>
<evidence type="ECO:0008006" key="4">
    <source>
        <dbReference type="Google" id="ProtNLM"/>
    </source>
</evidence>
<evidence type="ECO:0000313" key="3">
    <source>
        <dbReference type="Proteomes" id="UP001263852"/>
    </source>
</evidence>
<keyword evidence="1" id="KW-1133">Transmembrane helix</keyword>
<keyword evidence="1" id="KW-0812">Transmembrane</keyword>
<gene>
    <name evidence="2" type="ORF">RI555_02705</name>
</gene>
<feature type="transmembrane region" description="Helical" evidence="1">
    <location>
        <begin position="161"/>
        <end position="183"/>
    </location>
</feature>
<accession>A0A2K9HYM4</accession>
<evidence type="ECO:0000256" key="1">
    <source>
        <dbReference type="SAM" id="Phobius"/>
    </source>
</evidence>
<organism evidence="2 3">
    <name type="scientific">Lactiplantibacillus pentosus</name>
    <name type="common">Lactobacillus pentosus</name>
    <dbReference type="NCBI Taxonomy" id="1589"/>
    <lineage>
        <taxon>Bacteria</taxon>
        <taxon>Bacillati</taxon>
        <taxon>Bacillota</taxon>
        <taxon>Bacilli</taxon>
        <taxon>Lactobacillales</taxon>
        <taxon>Lactobacillaceae</taxon>
        <taxon>Lactiplantibacillus</taxon>
    </lineage>
</organism>
<dbReference type="RefSeq" id="WP_101872853.1">
    <property type="nucleotide sequence ID" value="NZ_BOUG01000017.1"/>
</dbReference>
<keyword evidence="1" id="KW-0472">Membrane</keyword>
<feature type="transmembrane region" description="Helical" evidence="1">
    <location>
        <begin position="95"/>
        <end position="115"/>
    </location>
</feature>
<dbReference type="KEGG" id="lpg:BB562_02550"/>
<dbReference type="Proteomes" id="UP001263852">
    <property type="component" value="Unassembled WGS sequence"/>
</dbReference>
<dbReference type="EMBL" id="JAVLAO010000001">
    <property type="protein sequence ID" value="MDT7037922.1"/>
    <property type="molecule type" value="Genomic_DNA"/>
</dbReference>
<feature type="transmembrane region" description="Helical" evidence="1">
    <location>
        <begin position="121"/>
        <end position="141"/>
    </location>
</feature>
<dbReference type="SUPFAM" id="SSF158560">
    <property type="entry name" value="BH3980-like"/>
    <property type="match status" value="1"/>
</dbReference>
<proteinExistence type="predicted"/>
<protein>
    <recommendedName>
        <fullName evidence="4">DUF1129 domain-containing protein</fullName>
    </recommendedName>
</protein>
<sequence length="222" mass="25109">MSNTSDYRQQLDQIESQLHPNDKKYFQDLQLYLLTKNLVRSDEQAVTLELLTMGQDFLDASQHGETATEFFGNEPAALADALLAELPRSTRWQRLQFIGILVLISWFFLLLGAGTTTGLQINWLLLILVPFIEIMAIELIFKIMNHHVYDAQPHSTLQYILVSGVTLATIALIVGLTISVPRIAPWSVSLLPNPWGILVQICQLIICLGLLGFVLIKKRRRQ</sequence>
<comment type="caution">
    <text evidence="2">The sequence shown here is derived from an EMBL/GenBank/DDBJ whole genome shotgun (WGS) entry which is preliminary data.</text>
</comment>